<feature type="transmembrane region" description="Helical" evidence="6">
    <location>
        <begin position="12"/>
        <end position="35"/>
    </location>
</feature>
<evidence type="ECO:0000313" key="7">
    <source>
        <dbReference type="EMBL" id="HHK68689.1"/>
    </source>
</evidence>
<feature type="transmembrane region" description="Helical" evidence="6">
    <location>
        <begin position="224"/>
        <end position="248"/>
    </location>
</feature>
<proteinExistence type="predicted"/>
<evidence type="ECO:0000256" key="3">
    <source>
        <dbReference type="ARBA" id="ARBA00022692"/>
    </source>
</evidence>
<feature type="transmembrane region" description="Helical" evidence="6">
    <location>
        <begin position="124"/>
        <end position="148"/>
    </location>
</feature>
<dbReference type="EMBL" id="DRWN01000050">
    <property type="protein sequence ID" value="HHK68689.1"/>
    <property type="molecule type" value="Genomic_DNA"/>
</dbReference>
<accession>A0A7C5Q4L7</accession>
<organism evidence="7">
    <name type="scientific">Caldiarchaeum subterraneum</name>
    <dbReference type="NCBI Taxonomy" id="311458"/>
    <lineage>
        <taxon>Archaea</taxon>
        <taxon>Nitrososphaerota</taxon>
        <taxon>Candidatus Caldarchaeales</taxon>
        <taxon>Candidatus Caldarchaeaceae</taxon>
        <taxon>Candidatus Caldarchaeum</taxon>
    </lineage>
</organism>
<name>A0A7C5Q4L7_CALS0</name>
<keyword evidence="3 6" id="KW-0812">Transmembrane</keyword>
<evidence type="ECO:0000256" key="2">
    <source>
        <dbReference type="ARBA" id="ARBA00022475"/>
    </source>
</evidence>
<reference evidence="7" key="1">
    <citation type="journal article" date="2020" name="mSystems">
        <title>Genome- and Community-Level Interaction Insights into Carbon Utilization and Element Cycling Functions of Hydrothermarchaeota in Hydrothermal Sediment.</title>
        <authorList>
            <person name="Zhou Z."/>
            <person name="Liu Y."/>
            <person name="Xu W."/>
            <person name="Pan J."/>
            <person name="Luo Z.H."/>
            <person name="Li M."/>
        </authorList>
    </citation>
    <scope>NUCLEOTIDE SEQUENCE [LARGE SCALE GENOMIC DNA]</scope>
    <source>
        <strain evidence="7">SpSt-1056</strain>
    </source>
</reference>
<dbReference type="PANTHER" id="PTHR37693:SF1">
    <property type="entry name" value="INTEGRAL MEMBRANE PROTEIN"/>
    <property type="match status" value="1"/>
</dbReference>
<feature type="transmembrane region" description="Helical" evidence="6">
    <location>
        <begin position="260"/>
        <end position="282"/>
    </location>
</feature>
<dbReference type="InterPro" id="IPR022791">
    <property type="entry name" value="L-PG_synthase/AglD"/>
</dbReference>
<evidence type="ECO:0000256" key="5">
    <source>
        <dbReference type="ARBA" id="ARBA00023136"/>
    </source>
</evidence>
<dbReference type="PANTHER" id="PTHR37693">
    <property type="entry name" value="PHOSPHATIDYLGLYCEROL LYSYLTRANSFERASE"/>
    <property type="match status" value="1"/>
</dbReference>
<keyword evidence="2" id="KW-1003">Cell membrane</keyword>
<gene>
    <name evidence="7" type="ORF">ENM11_06010</name>
</gene>
<feature type="transmembrane region" description="Helical" evidence="6">
    <location>
        <begin position="82"/>
        <end position="104"/>
    </location>
</feature>
<keyword evidence="5 6" id="KW-0472">Membrane</keyword>
<keyword evidence="4 6" id="KW-1133">Transmembrane helix</keyword>
<comment type="caution">
    <text evidence="7">The sequence shown here is derived from an EMBL/GenBank/DDBJ whole genome shotgun (WGS) entry which is preliminary data.</text>
</comment>
<dbReference type="GO" id="GO:0005886">
    <property type="term" value="C:plasma membrane"/>
    <property type="evidence" value="ECO:0007669"/>
    <property type="project" value="UniProtKB-SubCell"/>
</dbReference>
<feature type="transmembrane region" description="Helical" evidence="6">
    <location>
        <begin position="155"/>
        <end position="178"/>
    </location>
</feature>
<evidence type="ECO:0000256" key="1">
    <source>
        <dbReference type="ARBA" id="ARBA00004651"/>
    </source>
</evidence>
<evidence type="ECO:0008006" key="8">
    <source>
        <dbReference type="Google" id="ProtNLM"/>
    </source>
</evidence>
<dbReference type="AlphaFoldDB" id="A0A7C5Q4L7"/>
<sequence>MRGSIEMTQSRRLLLKSLAGLAASMAVTLCIIWLFNIPLTSLLTTPLPLLLLSIVICMARHVAQGLRLYLLVKRHSKTSFGLVKALVTRNVSEFFALTTIPFLADELVRVWILVEVGERPATAFWIAFSELILDVLVGSPIAMLAGLAALAHGDIYLAAILLIISVTQLALTIFLIMLPKLQSITRFGLMERFPIPDRFLAQFKDFIRESSNFLTEFRSGWSKAVPAALLALTLAVIMLPAATLYLVFSSYGSISFVEAVYAFHAGNALGVLPVMVGGSGLTEAGIYLFSSRILAIPSWSAVVIWRILTYYLSLLVSGITLVFYTFWRARRLLSK</sequence>
<feature type="transmembrane region" description="Helical" evidence="6">
    <location>
        <begin position="47"/>
        <end position="70"/>
    </location>
</feature>
<feature type="transmembrane region" description="Helical" evidence="6">
    <location>
        <begin position="302"/>
        <end position="327"/>
    </location>
</feature>
<comment type="subcellular location">
    <subcellularLocation>
        <location evidence="1">Cell membrane</location>
        <topology evidence="1">Multi-pass membrane protein</topology>
    </subcellularLocation>
</comment>
<dbReference type="Pfam" id="PF03706">
    <property type="entry name" value="LPG_synthase_TM"/>
    <property type="match status" value="1"/>
</dbReference>
<evidence type="ECO:0000256" key="4">
    <source>
        <dbReference type="ARBA" id="ARBA00022989"/>
    </source>
</evidence>
<evidence type="ECO:0000256" key="6">
    <source>
        <dbReference type="SAM" id="Phobius"/>
    </source>
</evidence>
<protein>
    <recommendedName>
        <fullName evidence="8">Flippase-like domain-containing protein</fullName>
    </recommendedName>
</protein>